<evidence type="ECO:0000256" key="5">
    <source>
        <dbReference type="ARBA" id="ARBA00022793"/>
    </source>
</evidence>
<organism evidence="14 15">
    <name type="scientific">Singulisphaera acidiphila (strain ATCC BAA-1392 / DSM 18658 / VKM B-2454 / MOB10)</name>
    <dbReference type="NCBI Taxonomy" id="886293"/>
    <lineage>
        <taxon>Bacteria</taxon>
        <taxon>Pseudomonadati</taxon>
        <taxon>Planctomycetota</taxon>
        <taxon>Planctomycetia</taxon>
        <taxon>Isosphaerales</taxon>
        <taxon>Isosphaeraceae</taxon>
        <taxon>Singulisphaera</taxon>
    </lineage>
</organism>
<accession>L0DAV7</accession>
<name>L0DAV7_SINAD</name>
<evidence type="ECO:0000256" key="9">
    <source>
        <dbReference type="PIRSR" id="PIRSR036565-2"/>
    </source>
</evidence>
<dbReference type="STRING" id="886293.Sinac_1424"/>
<dbReference type="RefSeq" id="WP_015244980.1">
    <property type="nucleotide sequence ID" value="NC_019892.1"/>
</dbReference>
<evidence type="ECO:0000259" key="12">
    <source>
        <dbReference type="Pfam" id="PF02775"/>
    </source>
</evidence>
<protein>
    <submittedName>
        <fullName evidence="14">Thiamine pyrophosphate dependent decarboxylase, pyruvate decarboxylase</fullName>
    </submittedName>
</protein>
<dbReference type="Pfam" id="PF02775">
    <property type="entry name" value="TPP_enzyme_C"/>
    <property type="match status" value="1"/>
</dbReference>
<keyword evidence="4 9" id="KW-0479">Metal-binding</keyword>
<proteinExistence type="inferred from homology"/>
<dbReference type="PIRSF" id="PIRSF036565">
    <property type="entry name" value="Pyruvt_ip_decrb"/>
    <property type="match status" value="1"/>
</dbReference>
<evidence type="ECO:0000256" key="2">
    <source>
        <dbReference type="ARBA" id="ARBA00001964"/>
    </source>
</evidence>
<dbReference type="GO" id="GO:0000287">
    <property type="term" value="F:magnesium ion binding"/>
    <property type="evidence" value="ECO:0007669"/>
    <property type="project" value="InterPro"/>
</dbReference>
<evidence type="ECO:0000256" key="3">
    <source>
        <dbReference type="ARBA" id="ARBA00007812"/>
    </source>
</evidence>
<evidence type="ECO:0000313" key="14">
    <source>
        <dbReference type="EMBL" id="AGA25806.1"/>
    </source>
</evidence>
<dbReference type="eggNOG" id="COG3961">
    <property type="taxonomic scope" value="Bacteria"/>
</dbReference>
<feature type="domain" description="Thiamine pyrophosphate enzyme N-terminal TPP-binding" evidence="13">
    <location>
        <begin position="6"/>
        <end position="115"/>
    </location>
</feature>
<dbReference type="InterPro" id="IPR012110">
    <property type="entry name" value="PDC/IPDC-like"/>
</dbReference>
<keyword evidence="6 9" id="KW-0460">Magnesium</keyword>
<dbReference type="InterPro" id="IPR011766">
    <property type="entry name" value="TPP_enzyme_TPP-bd"/>
</dbReference>
<dbReference type="GO" id="GO:0000949">
    <property type="term" value="P:aromatic amino acid family catabolic process to alcohol via Ehrlich pathway"/>
    <property type="evidence" value="ECO:0007669"/>
    <property type="project" value="TreeGrafter"/>
</dbReference>
<dbReference type="Proteomes" id="UP000010798">
    <property type="component" value="Chromosome"/>
</dbReference>
<feature type="binding site" evidence="9">
    <location>
        <position position="463"/>
    </location>
    <ligand>
        <name>Mg(2+)</name>
        <dbReference type="ChEBI" id="CHEBI:18420"/>
    </ligand>
</feature>
<dbReference type="Pfam" id="PF02776">
    <property type="entry name" value="TPP_enzyme_N"/>
    <property type="match status" value="1"/>
</dbReference>
<feature type="binding site" evidence="9">
    <location>
        <position position="461"/>
    </location>
    <ligand>
        <name>Mg(2+)</name>
        <dbReference type="ChEBI" id="CHEBI:18420"/>
    </ligand>
</feature>
<dbReference type="CDD" id="cd07038">
    <property type="entry name" value="TPP_PYR_PDC_IPDC_like"/>
    <property type="match status" value="1"/>
</dbReference>
<dbReference type="PANTHER" id="PTHR43452:SF30">
    <property type="entry name" value="PYRUVATE DECARBOXYLASE ISOZYME 1-RELATED"/>
    <property type="match status" value="1"/>
</dbReference>
<dbReference type="AlphaFoldDB" id="L0DAV7"/>
<evidence type="ECO:0000256" key="10">
    <source>
        <dbReference type="RuleBase" id="RU362132"/>
    </source>
</evidence>
<dbReference type="GO" id="GO:0030976">
    <property type="term" value="F:thiamine pyrophosphate binding"/>
    <property type="evidence" value="ECO:0007669"/>
    <property type="project" value="InterPro"/>
</dbReference>
<evidence type="ECO:0000256" key="4">
    <source>
        <dbReference type="ARBA" id="ARBA00022723"/>
    </source>
</evidence>
<comment type="cofactor">
    <cofactor evidence="9">
        <name>Mg(2+)</name>
        <dbReference type="ChEBI" id="CHEBI:18420"/>
    </cofactor>
    <text evidence="9">Binds 1 Mg(2+) per subunit.</text>
</comment>
<dbReference type="GO" id="GO:0004737">
    <property type="term" value="F:pyruvate decarboxylase activity"/>
    <property type="evidence" value="ECO:0007669"/>
    <property type="project" value="TreeGrafter"/>
</dbReference>
<comment type="cofactor">
    <cofactor evidence="2">
        <name>thiamine diphosphate</name>
        <dbReference type="ChEBI" id="CHEBI:58937"/>
    </cofactor>
</comment>
<evidence type="ECO:0000313" key="15">
    <source>
        <dbReference type="Proteomes" id="UP000010798"/>
    </source>
</evidence>
<gene>
    <name evidence="14" type="ordered locus">Sinac_1424</name>
</gene>
<evidence type="ECO:0000256" key="8">
    <source>
        <dbReference type="ARBA" id="ARBA00023239"/>
    </source>
</evidence>
<dbReference type="EMBL" id="CP003364">
    <property type="protein sequence ID" value="AGA25806.1"/>
    <property type="molecule type" value="Genomic_DNA"/>
</dbReference>
<dbReference type="InterPro" id="IPR012001">
    <property type="entry name" value="Thiamin_PyroP_enz_TPP-bd_dom"/>
</dbReference>
<dbReference type="CDD" id="cd02005">
    <property type="entry name" value="TPP_PDC_IPDC"/>
    <property type="match status" value="1"/>
</dbReference>
<dbReference type="InterPro" id="IPR029035">
    <property type="entry name" value="DHS-like_NAD/FAD-binding_dom"/>
</dbReference>
<keyword evidence="15" id="KW-1185">Reference proteome</keyword>
<dbReference type="InterPro" id="IPR047214">
    <property type="entry name" value="TPP_PDC_IPDC"/>
</dbReference>
<evidence type="ECO:0000256" key="7">
    <source>
        <dbReference type="ARBA" id="ARBA00023052"/>
    </source>
</evidence>
<evidence type="ECO:0000259" key="11">
    <source>
        <dbReference type="Pfam" id="PF00205"/>
    </source>
</evidence>
<dbReference type="OrthoDB" id="4494979at2"/>
<dbReference type="InterPro" id="IPR012000">
    <property type="entry name" value="Thiamin_PyroP_enz_cen_dom"/>
</dbReference>
<evidence type="ECO:0000259" key="13">
    <source>
        <dbReference type="Pfam" id="PF02776"/>
    </source>
</evidence>
<dbReference type="InterPro" id="IPR029061">
    <property type="entry name" value="THDP-binding"/>
</dbReference>
<dbReference type="FunFam" id="3.40.50.970:FF:000024">
    <property type="entry name" value="Pyruvate decarboxylase isozyme"/>
    <property type="match status" value="1"/>
</dbReference>
<keyword evidence="14" id="KW-0670">Pyruvate</keyword>
<keyword evidence="5" id="KW-0210">Decarboxylase</keyword>
<sequence>MSEQPTVADYIVRRFAREGITDCFGVAGDFAFKLCDAVANSEAIRWIGCSNELDAAYAADGYARVRGCSMLMTTYAVGELSALNGVMGAKAERSCVFHVVGMPTMRKQRVGQIVHHTLGDGEFQNFANISAQAACVSAVITPDNCTHEMERLIATARAESRPAYILVAGDYAVTPVTGSAPTPYPKPASGPDLARAVAAIAERVETARSLVVLPAYTVSRFKLQDKLRALIEALGCPFAAMAMDKGILTEAHPQFVGIYSGGASSPAVLEAVEGADVVIDAGGVSFNEINTSAYTSRIDPGKLVTIGVDHVRVADRIYNPVRMGDVFDGLAGAIKKKFGYSAPPREVPARPGGKPDDPITAVNMYPRFRDFLKPRDRIVLESGSMSSGMVPLPLPEDAEVQLQPLWGSIGWATGATLGIALADASRRTLLFTGEGSHQMTAADVGTMGRHGLKPVIFVLNNGGYMVERALEADPDWVYNDLAPWNYHALPAALGCRGWFTAKVTTLGELDAALAKAATGESASYIEIVGGRMDLPAGLAMAHQRLDALYGNG</sequence>
<dbReference type="SUPFAM" id="SSF52467">
    <property type="entry name" value="DHS-like NAD/FAD-binding domain"/>
    <property type="match status" value="1"/>
</dbReference>
<comment type="cofactor">
    <cofactor evidence="1">
        <name>a metal cation</name>
        <dbReference type="ChEBI" id="CHEBI:25213"/>
    </cofactor>
</comment>
<keyword evidence="7 10" id="KW-0786">Thiamine pyrophosphate</keyword>
<dbReference type="GO" id="GO:0005829">
    <property type="term" value="C:cytosol"/>
    <property type="evidence" value="ECO:0007669"/>
    <property type="project" value="TreeGrafter"/>
</dbReference>
<feature type="domain" description="Thiamine pyrophosphate enzyme central" evidence="11">
    <location>
        <begin position="197"/>
        <end position="317"/>
    </location>
</feature>
<dbReference type="InterPro" id="IPR047213">
    <property type="entry name" value="TPP_PYR_PDC_IPDC-like"/>
</dbReference>
<keyword evidence="8" id="KW-0456">Lyase</keyword>
<dbReference type="Gene3D" id="3.40.50.1220">
    <property type="entry name" value="TPP-binding domain"/>
    <property type="match status" value="1"/>
</dbReference>
<feature type="domain" description="Thiamine pyrophosphate enzyme TPP-binding" evidence="12">
    <location>
        <begin position="401"/>
        <end position="527"/>
    </location>
</feature>
<comment type="similarity">
    <text evidence="3 10">Belongs to the TPP enzyme family.</text>
</comment>
<reference evidence="14 15" key="1">
    <citation type="submission" date="2012-02" db="EMBL/GenBank/DDBJ databases">
        <title>Complete sequence of chromosome of Singulisphaera acidiphila DSM 18658.</title>
        <authorList>
            <consortium name="US DOE Joint Genome Institute (JGI-PGF)"/>
            <person name="Lucas S."/>
            <person name="Copeland A."/>
            <person name="Lapidus A."/>
            <person name="Glavina del Rio T."/>
            <person name="Dalin E."/>
            <person name="Tice H."/>
            <person name="Bruce D."/>
            <person name="Goodwin L."/>
            <person name="Pitluck S."/>
            <person name="Peters L."/>
            <person name="Ovchinnikova G."/>
            <person name="Chertkov O."/>
            <person name="Kyrpides N."/>
            <person name="Mavromatis K."/>
            <person name="Ivanova N."/>
            <person name="Brettin T."/>
            <person name="Detter J.C."/>
            <person name="Han C."/>
            <person name="Larimer F."/>
            <person name="Land M."/>
            <person name="Hauser L."/>
            <person name="Markowitz V."/>
            <person name="Cheng J.-F."/>
            <person name="Hugenholtz P."/>
            <person name="Woyke T."/>
            <person name="Wu D."/>
            <person name="Tindall B."/>
            <person name="Pomrenke H."/>
            <person name="Brambilla E."/>
            <person name="Klenk H.-P."/>
            <person name="Eisen J.A."/>
        </authorList>
    </citation>
    <scope>NUCLEOTIDE SEQUENCE [LARGE SCALE GENOMIC DNA]</scope>
    <source>
        <strain evidence="15">ATCC BAA-1392 / DSM 18658 / VKM B-2454 / MOB10</strain>
    </source>
</reference>
<dbReference type="Pfam" id="PF00205">
    <property type="entry name" value="TPP_enzyme_M"/>
    <property type="match status" value="1"/>
</dbReference>
<evidence type="ECO:0000256" key="6">
    <source>
        <dbReference type="ARBA" id="ARBA00022842"/>
    </source>
</evidence>
<evidence type="ECO:0000256" key="1">
    <source>
        <dbReference type="ARBA" id="ARBA00001920"/>
    </source>
</evidence>
<dbReference type="Gene3D" id="3.40.50.970">
    <property type="match status" value="2"/>
</dbReference>
<dbReference type="SUPFAM" id="SSF52518">
    <property type="entry name" value="Thiamin diphosphate-binding fold (THDP-binding)"/>
    <property type="match status" value="2"/>
</dbReference>
<dbReference type="KEGG" id="saci:Sinac_1424"/>
<dbReference type="PANTHER" id="PTHR43452">
    <property type="entry name" value="PYRUVATE DECARBOXYLASE"/>
    <property type="match status" value="1"/>
</dbReference>
<dbReference type="HOGENOM" id="CLU_013748_0_2_0"/>